<gene>
    <name evidence="3" type="ORF">QFZ34_000092</name>
</gene>
<proteinExistence type="predicted"/>
<evidence type="ECO:0000313" key="4">
    <source>
        <dbReference type="Proteomes" id="UP001237780"/>
    </source>
</evidence>
<feature type="compositionally biased region" description="Basic and acidic residues" evidence="1">
    <location>
        <begin position="134"/>
        <end position="143"/>
    </location>
</feature>
<name>A0ABU0S4M7_9HYPH</name>
<evidence type="ECO:0000256" key="2">
    <source>
        <dbReference type="SAM" id="Phobius"/>
    </source>
</evidence>
<feature type="compositionally biased region" description="Basic and acidic residues" evidence="1">
    <location>
        <begin position="153"/>
        <end position="180"/>
    </location>
</feature>
<keyword evidence="2" id="KW-0812">Transmembrane</keyword>
<organism evidence="3 4">
    <name type="scientific">Phyllobacterium ifriqiyense</name>
    <dbReference type="NCBI Taxonomy" id="314238"/>
    <lineage>
        <taxon>Bacteria</taxon>
        <taxon>Pseudomonadati</taxon>
        <taxon>Pseudomonadota</taxon>
        <taxon>Alphaproteobacteria</taxon>
        <taxon>Hyphomicrobiales</taxon>
        <taxon>Phyllobacteriaceae</taxon>
        <taxon>Phyllobacterium</taxon>
    </lineage>
</organism>
<evidence type="ECO:0000313" key="3">
    <source>
        <dbReference type="EMBL" id="MDQ0994915.1"/>
    </source>
</evidence>
<feature type="transmembrane region" description="Helical" evidence="2">
    <location>
        <begin position="56"/>
        <end position="76"/>
    </location>
</feature>
<feature type="compositionally biased region" description="Basic and acidic residues" evidence="1">
    <location>
        <begin position="190"/>
        <end position="208"/>
    </location>
</feature>
<feature type="compositionally biased region" description="Low complexity" evidence="1">
    <location>
        <begin position="123"/>
        <end position="133"/>
    </location>
</feature>
<keyword evidence="2" id="KW-0472">Membrane</keyword>
<feature type="compositionally biased region" description="Pro residues" evidence="1">
    <location>
        <begin position="93"/>
        <end position="103"/>
    </location>
</feature>
<evidence type="ECO:0008006" key="5">
    <source>
        <dbReference type="Google" id="ProtNLM"/>
    </source>
</evidence>
<dbReference type="InterPro" id="IPR009273">
    <property type="entry name" value="DUF930"/>
</dbReference>
<dbReference type="Proteomes" id="UP001237780">
    <property type="component" value="Unassembled WGS sequence"/>
</dbReference>
<sequence>MVASAYAVCEICLGMSNSPKQPDELKADRKYGFVRVIAYLSGMFEYAAKPWKRLSFGLPFSLALHLLIGLLLWTGLSFEIMPAPKETIDVKLVPPPSPAPSPEPAEKTQPKPQPAPAPPPAAGSPAFAAATAKTEQRTEEKELPPVTAPETSQSDKTEEKPEPEKPAETEKPQEQEKAPDGMKPASEAKPQLEPKKAAAEPAKPKAKETANPTLAKELFSQESLSSFRVRQSARKMSARDRIMQLCTIEALEQVRRQRPGSFPDLLVPFGRSGGRISEYALDASGGAFRSRGDWYNINFQCTVDNSRSKVVSFSFAVGGSIPRSEWNGRGLLID</sequence>
<feature type="region of interest" description="Disordered" evidence="1">
    <location>
        <begin position="91"/>
        <end position="210"/>
    </location>
</feature>
<comment type="caution">
    <text evidence="3">The sequence shown here is derived from an EMBL/GenBank/DDBJ whole genome shotgun (WGS) entry which is preliminary data.</text>
</comment>
<dbReference type="Pfam" id="PF06059">
    <property type="entry name" value="DUF930"/>
    <property type="match status" value="1"/>
</dbReference>
<keyword evidence="4" id="KW-1185">Reference proteome</keyword>
<reference evidence="3 4" key="1">
    <citation type="submission" date="2023-07" db="EMBL/GenBank/DDBJ databases">
        <title>Comparative genomics of wheat-associated soil bacteria to identify genetic determinants of phenazine resistance.</title>
        <authorList>
            <person name="Mouncey N."/>
        </authorList>
    </citation>
    <scope>NUCLEOTIDE SEQUENCE [LARGE SCALE GENOMIC DNA]</scope>
    <source>
        <strain evidence="3 4">W4I11</strain>
    </source>
</reference>
<protein>
    <recommendedName>
        <fullName evidence="5">DUF930 domain-containing protein</fullName>
    </recommendedName>
</protein>
<evidence type="ECO:0000256" key="1">
    <source>
        <dbReference type="SAM" id="MobiDB-lite"/>
    </source>
</evidence>
<dbReference type="EMBL" id="JAUSZT010000001">
    <property type="protein sequence ID" value="MDQ0994915.1"/>
    <property type="molecule type" value="Genomic_DNA"/>
</dbReference>
<feature type="compositionally biased region" description="Pro residues" evidence="1">
    <location>
        <begin position="111"/>
        <end position="122"/>
    </location>
</feature>
<keyword evidence="2" id="KW-1133">Transmembrane helix</keyword>
<dbReference type="RefSeq" id="WP_307275408.1">
    <property type="nucleotide sequence ID" value="NZ_JAUSZT010000001.1"/>
</dbReference>
<accession>A0ABU0S4M7</accession>